<evidence type="ECO:0000256" key="1">
    <source>
        <dbReference type="SAM" id="Coils"/>
    </source>
</evidence>
<evidence type="ECO:0000313" key="4">
    <source>
        <dbReference type="Proteomes" id="UP000092583"/>
    </source>
</evidence>
<feature type="compositionally biased region" description="Low complexity" evidence="2">
    <location>
        <begin position="268"/>
        <end position="278"/>
    </location>
</feature>
<name>A0A1B9IIF3_9TREE</name>
<keyword evidence="4" id="KW-1185">Reference proteome</keyword>
<dbReference type="OrthoDB" id="10686262at2759"/>
<gene>
    <name evidence="3" type="ORF">L486_07304</name>
</gene>
<sequence>MSSSSSFLNNPVDGPSTSGYICSPIDGHPDPGPNHIPADDPFLLDQIQSISSARHQAQLLTNKAYSAAIGYLTKWEAFFAAYQKLQLVYQELNQLHQNNLEDGEGCKQLYEEMAGYKDKYEISVSNQTHFQAVIHNKDLSIDSLQGALRNERDERDKILKEYVAAKKRWEDEKKKNKDGEERQLQLSGKFSTPVVSRTKKRKIKSLKPDHDRFTELEYELEEQHRQNRQLGSALAETRDLLEKSKKDRANMSKRLMNLDQLQPLPDRSSSSSTHSIRSGPFHIWGVTDSPSIQPSDITPPSSPQKGMMPIRNLQGSEGISWSSETATLERDILKDERFQGYEKEKQVEHSSTSCDHLAAPHNTELNMFHESFSGLQLPDSRLTALASLNMELRRYAEESQTRVAALTDEMHQSDMNHQQQVMNIRELFRGELHRAEEEKNKLQREVWDMKLGLSSEAKK</sequence>
<dbReference type="AlphaFoldDB" id="A0A1B9IIF3"/>
<reference evidence="4" key="2">
    <citation type="submission" date="2013-12" db="EMBL/GenBank/DDBJ databases">
        <title>Evolution of pathogenesis and genome organization in the Tremellales.</title>
        <authorList>
            <person name="Cuomo C."/>
            <person name="Litvintseva A."/>
            <person name="Heitman J."/>
            <person name="Chen Y."/>
            <person name="Sun S."/>
            <person name="Springer D."/>
            <person name="Dromer F."/>
            <person name="Young S."/>
            <person name="Zeng Q."/>
            <person name="Chapman S."/>
            <person name="Gujja S."/>
            <person name="Saif S."/>
            <person name="Birren B."/>
        </authorList>
    </citation>
    <scope>NUCLEOTIDE SEQUENCE [LARGE SCALE GENOMIC DNA]</scope>
    <source>
        <strain evidence="4">CBS 10435</strain>
    </source>
</reference>
<feature type="compositionally biased region" description="Polar residues" evidence="2">
    <location>
        <begin position="288"/>
        <end position="299"/>
    </location>
</feature>
<feature type="compositionally biased region" description="Polar residues" evidence="2">
    <location>
        <begin position="184"/>
        <end position="195"/>
    </location>
</feature>
<accession>A0A1B9IIF3</accession>
<organism evidence="3 4">
    <name type="scientific">Kwoniella mangroviensis CBS 10435</name>
    <dbReference type="NCBI Taxonomy" id="1331196"/>
    <lineage>
        <taxon>Eukaryota</taxon>
        <taxon>Fungi</taxon>
        <taxon>Dikarya</taxon>
        <taxon>Basidiomycota</taxon>
        <taxon>Agaricomycotina</taxon>
        <taxon>Tremellomycetes</taxon>
        <taxon>Tremellales</taxon>
        <taxon>Cryptococcaceae</taxon>
        <taxon>Kwoniella</taxon>
    </lineage>
</organism>
<feature type="region of interest" description="Disordered" evidence="2">
    <location>
        <begin position="171"/>
        <end position="206"/>
    </location>
</feature>
<reference evidence="3 4" key="1">
    <citation type="submission" date="2013-07" db="EMBL/GenBank/DDBJ databases">
        <title>The Genome Sequence of Kwoniella mangroviensis CBS10435.</title>
        <authorList>
            <consortium name="The Broad Institute Genome Sequencing Platform"/>
            <person name="Cuomo C."/>
            <person name="Litvintseva A."/>
            <person name="Chen Y."/>
            <person name="Heitman J."/>
            <person name="Sun S."/>
            <person name="Springer D."/>
            <person name="Dromer F."/>
            <person name="Young S.K."/>
            <person name="Zeng Q."/>
            <person name="Gargeya S."/>
            <person name="Fitzgerald M."/>
            <person name="Abouelleil A."/>
            <person name="Alvarado L."/>
            <person name="Berlin A.M."/>
            <person name="Chapman S.B."/>
            <person name="Dewar J."/>
            <person name="Goldberg J."/>
            <person name="Griggs A."/>
            <person name="Gujja S."/>
            <person name="Hansen M."/>
            <person name="Howarth C."/>
            <person name="Imamovic A."/>
            <person name="Larimer J."/>
            <person name="McCowan C."/>
            <person name="Murphy C."/>
            <person name="Pearson M."/>
            <person name="Priest M."/>
            <person name="Roberts A."/>
            <person name="Saif S."/>
            <person name="Shea T."/>
            <person name="Sykes S."/>
            <person name="Wortman J."/>
            <person name="Nusbaum C."/>
            <person name="Birren B."/>
        </authorList>
    </citation>
    <scope>NUCLEOTIDE SEQUENCE [LARGE SCALE GENOMIC DNA]</scope>
    <source>
        <strain evidence="3 4">CBS 10435</strain>
    </source>
</reference>
<keyword evidence="1" id="KW-0175">Coiled coil</keyword>
<feature type="region of interest" description="Disordered" evidence="2">
    <location>
        <begin position="253"/>
        <end position="311"/>
    </location>
</feature>
<evidence type="ECO:0000313" key="3">
    <source>
        <dbReference type="EMBL" id="OCF55191.1"/>
    </source>
</evidence>
<dbReference type="Proteomes" id="UP000092583">
    <property type="component" value="Unassembled WGS sequence"/>
</dbReference>
<proteinExistence type="predicted"/>
<feature type="compositionally biased region" description="Basic and acidic residues" evidence="2">
    <location>
        <begin position="171"/>
        <end position="183"/>
    </location>
</feature>
<feature type="coiled-coil region" evidence="1">
    <location>
        <begin position="141"/>
        <end position="168"/>
    </location>
</feature>
<feature type="coiled-coil region" evidence="1">
    <location>
        <begin position="425"/>
        <end position="452"/>
    </location>
</feature>
<dbReference type="EMBL" id="KI669467">
    <property type="protein sequence ID" value="OCF55191.1"/>
    <property type="molecule type" value="Genomic_DNA"/>
</dbReference>
<protein>
    <submittedName>
        <fullName evidence="3">Uncharacterized protein</fullName>
    </submittedName>
</protein>
<evidence type="ECO:0000256" key="2">
    <source>
        <dbReference type="SAM" id="MobiDB-lite"/>
    </source>
</evidence>